<organism evidence="1 2">
    <name type="scientific">Steinernema glaseri</name>
    <dbReference type="NCBI Taxonomy" id="37863"/>
    <lineage>
        <taxon>Eukaryota</taxon>
        <taxon>Metazoa</taxon>
        <taxon>Ecdysozoa</taxon>
        <taxon>Nematoda</taxon>
        <taxon>Chromadorea</taxon>
        <taxon>Rhabditida</taxon>
        <taxon>Tylenchina</taxon>
        <taxon>Panagrolaimomorpha</taxon>
        <taxon>Strongyloidoidea</taxon>
        <taxon>Steinernematidae</taxon>
        <taxon>Steinernema</taxon>
    </lineage>
</organism>
<proteinExistence type="predicted"/>
<keyword evidence="1" id="KW-1185">Reference proteome</keyword>
<evidence type="ECO:0000313" key="2">
    <source>
        <dbReference type="WBParaSite" id="L893_g12113.t1"/>
    </source>
</evidence>
<name>A0A1I7Y347_9BILA</name>
<sequence>MVAVNLGRHAMNQVLLLSRGSSRDVRNEVAGKVLIGLFASWTRPWTGQPYINDGQPSSKNVVLRTLHN</sequence>
<reference evidence="2" key="1">
    <citation type="submission" date="2016-11" db="UniProtKB">
        <authorList>
            <consortium name="WormBaseParasite"/>
        </authorList>
    </citation>
    <scope>IDENTIFICATION</scope>
</reference>
<accession>A0A1I7Y347</accession>
<dbReference type="WBParaSite" id="L893_g12113.t1">
    <property type="protein sequence ID" value="L893_g12113.t1"/>
    <property type="gene ID" value="L893_g12113"/>
</dbReference>
<dbReference type="Proteomes" id="UP000095287">
    <property type="component" value="Unplaced"/>
</dbReference>
<evidence type="ECO:0000313" key="1">
    <source>
        <dbReference type="Proteomes" id="UP000095287"/>
    </source>
</evidence>
<dbReference type="AlphaFoldDB" id="A0A1I7Y347"/>
<protein>
    <submittedName>
        <fullName evidence="2">Uncharacterized protein</fullName>
    </submittedName>
</protein>